<dbReference type="EMBL" id="KQ434938">
    <property type="protein sequence ID" value="KZC12061.1"/>
    <property type="molecule type" value="Genomic_DNA"/>
</dbReference>
<sequence>MDILPIVLVGIRTAIKDHLKLVYRTDMFTCGFLRLQQLRGKFRLRCTSEKACKRHST</sequence>
<dbReference type="AlphaFoldDB" id="A0A154PJJ5"/>
<dbReference type="Proteomes" id="UP000076502">
    <property type="component" value="Unassembled WGS sequence"/>
</dbReference>
<evidence type="ECO:0000313" key="1">
    <source>
        <dbReference type="EMBL" id="KZC12061.1"/>
    </source>
</evidence>
<name>A0A154PJJ5_DUFNO</name>
<organism evidence="1 2">
    <name type="scientific">Dufourea novaeangliae</name>
    <name type="common">Sweat bee</name>
    <dbReference type="NCBI Taxonomy" id="178035"/>
    <lineage>
        <taxon>Eukaryota</taxon>
        <taxon>Metazoa</taxon>
        <taxon>Ecdysozoa</taxon>
        <taxon>Arthropoda</taxon>
        <taxon>Hexapoda</taxon>
        <taxon>Insecta</taxon>
        <taxon>Pterygota</taxon>
        <taxon>Neoptera</taxon>
        <taxon>Endopterygota</taxon>
        <taxon>Hymenoptera</taxon>
        <taxon>Apocrita</taxon>
        <taxon>Aculeata</taxon>
        <taxon>Apoidea</taxon>
        <taxon>Anthophila</taxon>
        <taxon>Halictidae</taxon>
        <taxon>Rophitinae</taxon>
        <taxon>Dufourea</taxon>
    </lineage>
</organism>
<reference evidence="1 2" key="1">
    <citation type="submission" date="2015-07" db="EMBL/GenBank/DDBJ databases">
        <title>The genome of Dufourea novaeangliae.</title>
        <authorList>
            <person name="Pan H."/>
            <person name="Kapheim K."/>
        </authorList>
    </citation>
    <scope>NUCLEOTIDE SEQUENCE [LARGE SCALE GENOMIC DNA]</scope>
    <source>
        <strain evidence="1">0120121106</strain>
        <tissue evidence="1">Whole body</tissue>
    </source>
</reference>
<gene>
    <name evidence="1" type="ORF">WN55_03142</name>
</gene>
<protein>
    <submittedName>
        <fullName evidence="1">Uncharacterized protein</fullName>
    </submittedName>
</protein>
<evidence type="ECO:0000313" key="2">
    <source>
        <dbReference type="Proteomes" id="UP000076502"/>
    </source>
</evidence>
<keyword evidence="2" id="KW-1185">Reference proteome</keyword>
<proteinExistence type="predicted"/>
<accession>A0A154PJJ5</accession>